<feature type="domain" description="Glycosyl transferase family 1" evidence="1">
    <location>
        <begin position="222"/>
        <end position="380"/>
    </location>
</feature>
<dbReference type="SUPFAM" id="SSF53756">
    <property type="entry name" value="UDP-Glycosyltransferase/glycogen phosphorylase"/>
    <property type="match status" value="1"/>
</dbReference>
<dbReference type="Pfam" id="PF00534">
    <property type="entry name" value="Glycos_transf_1"/>
    <property type="match status" value="1"/>
</dbReference>
<dbReference type="PANTHER" id="PTHR45947:SF3">
    <property type="entry name" value="SULFOQUINOVOSYL TRANSFERASE SQD2"/>
    <property type="match status" value="1"/>
</dbReference>
<dbReference type="EMBL" id="JAGIYY010000002">
    <property type="protein sequence ID" value="MBP0438570.1"/>
    <property type="molecule type" value="Genomic_DNA"/>
</dbReference>
<evidence type="ECO:0000259" key="1">
    <source>
        <dbReference type="Pfam" id="PF00534"/>
    </source>
</evidence>
<feature type="domain" description="Glycosyltransferase subfamily 4-like N-terminal" evidence="2">
    <location>
        <begin position="17"/>
        <end position="200"/>
    </location>
</feature>
<dbReference type="RefSeq" id="WP_209334603.1">
    <property type="nucleotide sequence ID" value="NZ_JAGIYY010000002.1"/>
</dbReference>
<dbReference type="InterPro" id="IPR001296">
    <property type="entry name" value="Glyco_trans_1"/>
</dbReference>
<comment type="caution">
    <text evidence="3">The sequence shown here is derived from an EMBL/GenBank/DDBJ whole genome shotgun (WGS) entry which is preliminary data.</text>
</comment>
<evidence type="ECO:0000313" key="4">
    <source>
        <dbReference type="Proteomes" id="UP000666240"/>
    </source>
</evidence>
<reference evidence="3" key="1">
    <citation type="submission" date="2021-03" db="EMBL/GenBank/DDBJ databases">
        <title>Genome sequencing and assembly of Tianweitania sediminis.</title>
        <authorList>
            <person name="Chhetri G."/>
        </authorList>
    </citation>
    <scope>NUCLEOTIDE SEQUENCE</scope>
    <source>
        <strain evidence="3">Z8</strain>
    </source>
</reference>
<dbReference type="CDD" id="cd03794">
    <property type="entry name" value="GT4_WbuB-like"/>
    <property type="match status" value="1"/>
</dbReference>
<sequence length="418" mass="46158">MHILFLSDNFVPEVNAPASRTYEHCREWVAAGHQVTVITGVPNFPRGIVYPGYRNKLWQSETISGIRVVRVGTLIFANEGFLWRTLDYLSFMLSAAIAACFVRRVDVVVGTSPQFFTACAAWLVGAVRRLHFVMEVRDLWPESIRAVGAMKSTWLLALMEKVELFLYRRAALIVTVTRATKRILAARGIDADKITVVTNGADLRRFQPMPKDPQLSAQMRLSDTFVVGYIGTHGLAHGLDALIDTARLLRERGANDIRILMLGDGAEKRTLQARAADEGLSNLLFLDSVPKDQVARFWSLLDLSVIHLRRDPLFEAVIPSKLFEAMAMGIPTLLGVRGEAADIVARHGVGLPVPPEDPAALAAAILALKNDPQGRARMRVNCTAAIRNYTRPVLARLMLLAIEAAVPSRRAAQEIVLP</sequence>
<dbReference type="InterPro" id="IPR050194">
    <property type="entry name" value="Glycosyltransferase_grp1"/>
</dbReference>
<gene>
    <name evidence="3" type="ORF">J5Y06_07920</name>
</gene>
<dbReference type="Proteomes" id="UP000666240">
    <property type="component" value="Unassembled WGS sequence"/>
</dbReference>
<name>A0A8J7UJ75_9HYPH</name>
<proteinExistence type="predicted"/>
<organism evidence="3 4">
    <name type="scientific">Tianweitania sediminis</name>
    <dbReference type="NCBI Taxonomy" id="1502156"/>
    <lineage>
        <taxon>Bacteria</taxon>
        <taxon>Pseudomonadati</taxon>
        <taxon>Pseudomonadota</taxon>
        <taxon>Alphaproteobacteria</taxon>
        <taxon>Hyphomicrobiales</taxon>
        <taxon>Phyllobacteriaceae</taxon>
        <taxon>Tianweitania</taxon>
    </lineage>
</organism>
<accession>A0A8J7UJ75</accession>
<protein>
    <submittedName>
        <fullName evidence="3">Glycosyltransferase family 4 protein</fullName>
    </submittedName>
</protein>
<dbReference type="Pfam" id="PF13579">
    <property type="entry name" value="Glyco_trans_4_4"/>
    <property type="match status" value="1"/>
</dbReference>
<evidence type="ECO:0000313" key="3">
    <source>
        <dbReference type="EMBL" id="MBP0438570.1"/>
    </source>
</evidence>
<dbReference type="Gene3D" id="3.40.50.2000">
    <property type="entry name" value="Glycogen Phosphorylase B"/>
    <property type="match status" value="2"/>
</dbReference>
<evidence type="ECO:0000259" key="2">
    <source>
        <dbReference type="Pfam" id="PF13579"/>
    </source>
</evidence>
<dbReference type="InterPro" id="IPR028098">
    <property type="entry name" value="Glyco_trans_4-like_N"/>
</dbReference>
<keyword evidence="4" id="KW-1185">Reference proteome</keyword>
<dbReference type="PANTHER" id="PTHR45947">
    <property type="entry name" value="SULFOQUINOVOSYL TRANSFERASE SQD2"/>
    <property type="match status" value="1"/>
</dbReference>
<dbReference type="AlphaFoldDB" id="A0A8J7UJ75"/>
<dbReference type="GO" id="GO:0016758">
    <property type="term" value="F:hexosyltransferase activity"/>
    <property type="evidence" value="ECO:0007669"/>
    <property type="project" value="TreeGrafter"/>
</dbReference>